<dbReference type="InterPro" id="IPR036259">
    <property type="entry name" value="MFS_trans_sf"/>
</dbReference>
<evidence type="ECO:0000259" key="9">
    <source>
        <dbReference type="PROSITE" id="PS50850"/>
    </source>
</evidence>
<feature type="transmembrane region" description="Helical" evidence="8">
    <location>
        <begin position="78"/>
        <end position="97"/>
    </location>
</feature>
<feature type="transmembrane region" description="Helical" evidence="8">
    <location>
        <begin position="408"/>
        <end position="429"/>
    </location>
</feature>
<feature type="transmembrane region" description="Helical" evidence="8">
    <location>
        <begin position="146"/>
        <end position="164"/>
    </location>
</feature>
<protein>
    <submittedName>
        <fullName evidence="10">DHA2 family efflux MFS transporter permease subunit</fullName>
    </submittedName>
</protein>
<dbReference type="NCBIfam" id="TIGR00711">
    <property type="entry name" value="efflux_EmrB"/>
    <property type="match status" value="1"/>
</dbReference>
<dbReference type="PANTHER" id="PTHR42718">
    <property type="entry name" value="MAJOR FACILITATOR SUPERFAMILY MULTIDRUG TRANSPORTER MFSC"/>
    <property type="match status" value="1"/>
</dbReference>
<dbReference type="RefSeq" id="WP_030251167.1">
    <property type="nucleotide sequence ID" value="NZ_JBHEZZ010000001.1"/>
</dbReference>
<evidence type="ECO:0000256" key="3">
    <source>
        <dbReference type="ARBA" id="ARBA00022475"/>
    </source>
</evidence>
<sequence length="482" mass="49891">MAHRHFSQRVVVPVMFVATVFMVIVDGAITTVALPAIARQFQLAPARLDAVVVVYPVCVGVAVPASAWLGDRFGGKRLMLVSMALFSASSALCGAAGNLGTLVAFRALQGLAGGLLMPVAGALLYRTFSARERVRASRVLIFPQQIAPAVAPILGGVLVDGLSWRWVFYVNLPLGLAAVLFGLFFLDPHRPEQHGRGRRFDLPGLLLSAGGLAAMTYGICAGSDHGWTSPGIVLTLAAGAVLLTATVLVELRTADPILRLRLFHDRLFRDCSLISLVGLVPILGAMFLGPLFIQDALGGSAMDSGTSTFTEAFGVLLTVQVAGALYARIGPRAIIGGGLLGVAAVLVLLSTCDLQTSLWTFRLYMFLLGVAMGAVFMPTTVASMSTISKADMAQASTLNTVVRQTAGALAPAVVTTLLVMGGTGTVGSGGAGPSVATYQDAYLVLAAIAVVSALYAFTLRDGAARQAATSGIPEPAEPAPVG</sequence>
<reference evidence="10 11" key="1">
    <citation type="submission" date="2024-09" db="EMBL/GenBank/DDBJ databases">
        <authorList>
            <person name="Lee S.D."/>
        </authorList>
    </citation>
    <scope>NUCLEOTIDE SEQUENCE [LARGE SCALE GENOMIC DNA]</scope>
    <source>
        <strain evidence="10 11">N1-5</strain>
    </source>
</reference>
<dbReference type="PROSITE" id="PS50850">
    <property type="entry name" value="MFS"/>
    <property type="match status" value="1"/>
</dbReference>
<feature type="transmembrane region" description="Helical" evidence="8">
    <location>
        <begin position="305"/>
        <end position="326"/>
    </location>
</feature>
<feature type="transmembrane region" description="Helical" evidence="8">
    <location>
        <begin position="441"/>
        <end position="459"/>
    </location>
</feature>
<proteinExistence type="predicted"/>
<evidence type="ECO:0000256" key="2">
    <source>
        <dbReference type="ARBA" id="ARBA00022448"/>
    </source>
</evidence>
<keyword evidence="2" id="KW-0813">Transport</keyword>
<evidence type="ECO:0000256" key="7">
    <source>
        <dbReference type="ARBA" id="ARBA00023251"/>
    </source>
</evidence>
<evidence type="ECO:0000313" key="11">
    <source>
        <dbReference type="Proteomes" id="UP001592528"/>
    </source>
</evidence>
<keyword evidence="4 8" id="KW-0812">Transmembrane</keyword>
<feature type="transmembrane region" description="Helical" evidence="8">
    <location>
        <begin position="103"/>
        <end position="125"/>
    </location>
</feature>
<evidence type="ECO:0000256" key="8">
    <source>
        <dbReference type="SAM" id="Phobius"/>
    </source>
</evidence>
<accession>A0ABV6UFI1</accession>
<dbReference type="Pfam" id="PF07690">
    <property type="entry name" value="MFS_1"/>
    <property type="match status" value="1"/>
</dbReference>
<dbReference type="PANTHER" id="PTHR42718:SF46">
    <property type="entry name" value="BLR6921 PROTEIN"/>
    <property type="match status" value="1"/>
</dbReference>
<feature type="transmembrane region" description="Helical" evidence="8">
    <location>
        <begin position="363"/>
        <end position="387"/>
    </location>
</feature>
<keyword evidence="11" id="KW-1185">Reference proteome</keyword>
<dbReference type="Gene3D" id="1.20.1250.20">
    <property type="entry name" value="MFS general substrate transporter like domains"/>
    <property type="match status" value="1"/>
</dbReference>
<dbReference type="InterPro" id="IPR011701">
    <property type="entry name" value="MFS"/>
</dbReference>
<feature type="transmembrane region" description="Helical" evidence="8">
    <location>
        <begin position="231"/>
        <end position="251"/>
    </location>
</feature>
<feature type="transmembrane region" description="Helical" evidence="8">
    <location>
        <begin position="170"/>
        <end position="188"/>
    </location>
</feature>
<feature type="transmembrane region" description="Helical" evidence="8">
    <location>
        <begin position="12"/>
        <end position="38"/>
    </location>
</feature>
<feature type="transmembrane region" description="Helical" evidence="8">
    <location>
        <begin position="333"/>
        <end position="351"/>
    </location>
</feature>
<comment type="caution">
    <text evidence="10">The sequence shown here is derived from an EMBL/GenBank/DDBJ whole genome shotgun (WGS) entry which is preliminary data.</text>
</comment>
<keyword evidence="6 8" id="KW-0472">Membrane</keyword>
<keyword evidence="5 8" id="KW-1133">Transmembrane helix</keyword>
<feature type="domain" description="Major facilitator superfamily (MFS) profile" evidence="9">
    <location>
        <begin position="12"/>
        <end position="464"/>
    </location>
</feature>
<evidence type="ECO:0000313" key="10">
    <source>
        <dbReference type="EMBL" id="MFC1400208.1"/>
    </source>
</evidence>
<organism evidence="10 11">
    <name type="scientific">Streptacidiphilus cavernicola</name>
    <dbReference type="NCBI Taxonomy" id="3342716"/>
    <lineage>
        <taxon>Bacteria</taxon>
        <taxon>Bacillati</taxon>
        <taxon>Actinomycetota</taxon>
        <taxon>Actinomycetes</taxon>
        <taxon>Kitasatosporales</taxon>
        <taxon>Streptomycetaceae</taxon>
        <taxon>Streptacidiphilus</taxon>
    </lineage>
</organism>
<evidence type="ECO:0000256" key="6">
    <source>
        <dbReference type="ARBA" id="ARBA00023136"/>
    </source>
</evidence>
<feature type="transmembrane region" description="Helical" evidence="8">
    <location>
        <begin position="272"/>
        <end position="293"/>
    </location>
</feature>
<feature type="transmembrane region" description="Helical" evidence="8">
    <location>
        <begin position="50"/>
        <end position="69"/>
    </location>
</feature>
<name>A0ABV6UFI1_9ACTN</name>
<keyword evidence="3" id="KW-1003">Cell membrane</keyword>
<dbReference type="SUPFAM" id="SSF103473">
    <property type="entry name" value="MFS general substrate transporter"/>
    <property type="match status" value="1"/>
</dbReference>
<dbReference type="Proteomes" id="UP001592528">
    <property type="component" value="Unassembled WGS sequence"/>
</dbReference>
<evidence type="ECO:0000256" key="5">
    <source>
        <dbReference type="ARBA" id="ARBA00022989"/>
    </source>
</evidence>
<feature type="transmembrane region" description="Helical" evidence="8">
    <location>
        <begin position="200"/>
        <end position="219"/>
    </location>
</feature>
<dbReference type="InterPro" id="IPR020846">
    <property type="entry name" value="MFS_dom"/>
</dbReference>
<comment type="subcellular location">
    <subcellularLocation>
        <location evidence="1">Cell membrane</location>
        <topology evidence="1">Multi-pass membrane protein</topology>
    </subcellularLocation>
</comment>
<evidence type="ECO:0000256" key="1">
    <source>
        <dbReference type="ARBA" id="ARBA00004651"/>
    </source>
</evidence>
<evidence type="ECO:0000256" key="4">
    <source>
        <dbReference type="ARBA" id="ARBA00022692"/>
    </source>
</evidence>
<dbReference type="Gene3D" id="1.20.1720.10">
    <property type="entry name" value="Multidrug resistance protein D"/>
    <property type="match status" value="1"/>
</dbReference>
<dbReference type="InterPro" id="IPR004638">
    <property type="entry name" value="EmrB-like"/>
</dbReference>
<dbReference type="EMBL" id="JBHEZZ010000001">
    <property type="protein sequence ID" value="MFC1400208.1"/>
    <property type="molecule type" value="Genomic_DNA"/>
</dbReference>
<keyword evidence="7" id="KW-0046">Antibiotic resistance</keyword>
<gene>
    <name evidence="10" type="ORF">ACEZDJ_02780</name>
</gene>